<proteinExistence type="predicted"/>
<dbReference type="Proteomes" id="UP001295420">
    <property type="component" value="Unassembled WGS sequence"/>
</dbReference>
<name>A0AAU9Q9C1_9VIBR</name>
<dbReference type="EMBL" id="CAKMTQ010000039">
    <property type="protein sequence ID" value="CAH1537044.1"/>
    <property type="molecule type" value="Genomic_DNA"/>
</dbReference>
<comment type="caution">
    <text evidence="1">The sequence shown here is derived from an EMBL/GenBank/DDBJ whole genome shotgun (WGS) entry which is preliminary data.</text>
</comment>
<dbReference type="AlphaFoldDB" id="A0AAU9Q9C1"/>
<evidence type="ECO:0000313" key="1">
    <source>
        <dbReference type="EMBL" id="CAH1537044.1"/>
    </source>
</evidence>
<reference evidence="1" key="1">
    <citation type="submission" date="2022-01" db="EMBL/GenBank/DDBJ databases">
        <authorList>
            <person name="Lagorce A."/>
        </authorList>
    </citation>
    <scope>NUCLEOTIDE SEQUENCE</scope>
    <source>
        <strain evidence="1">Th15_F1_D04</strain>
    </source>
</reference>
<organism evidence="1 2">
    <name type="scientific">Vibrio owensii</name>
    <dbReference type="NCBI Taxonomy" id="696485"/>
    <lineage>
        <taxon>Bacteria</taxon>
        <taxon>Pseudomonadati</taxon>
        <taxon>Pseudomonadota</taxon>
        <taxon>Gammaproteobacteria</taxon>
        <taxon>Vibrionales</taxon>
        <taxon>Vibrionaceae</taxon>
        <taxon>Vibrio</taxon>
    </lineage>
</organism>
<accession>A0AAU9Q9C1</accession>
<sequence length="80" mass="9414">MRQFLTEAQLEALLSLYSKREFPEPTREAVRLRIKHGHTYELASFITGVSRRNIYNGVKKLQVAHHTVMKAYIRQDGEKR</sequence>
<protein>
    <submittedName>
        <fullName evidence="1">Uncharacterized protein</fullName>
    </submittedName>
</protein>
<dbReference type="RefSeq" id="WP_409931717.1">
    <property type="nucleotide sequence ID" value="NZ_CAKMTQ010000039.1"/>
</dbReference>
<gene>
    <name evidence="1" type="ORF">THF1D04_440003</name>
</gene>
<evidence type="ECO:0000313" key="2">
    <source>
        <dbReference type="Proteomes" id="UP001295420"/>
    </source>
</evidence>